<dbReference type="PANTHER" id="PTHR30069">
    <property type="entry name" value="TONB-DEPENDENT OUTER MEMBRANE RECEPTOR"/>
    <property type="match status" value="1"/>
</dbReference>
<evidence type="ECO:0008006" key="16">
    <source>
        <dbReference type="Google" id="ProtNLM"/>
    </source>
</evidence>
<keyword evidence="15" id="KW-1185">Reference proteome</keyword>
<organism evidence="14 15">
    <name type="scientific">Hymenobacter ginsengisoli</name>
    <dbReference type="NCBI Taxonomy" id="1051626"/>
    <lineage>
        <taxon>Bacteria</taxon>
        <taxon>Pseudomonadati</taxon>
        <taxon>Bacteroidota</taxon>
        <taxon>Cytophagia</taxon>
        <taxon>Cytophagales</taxon>
        <taxon>Hymenobacteraceae</taxon>
        <taxon>Hymenobacter</taxon>
    </lineage>
</organism>
<evidence type="ECO:0000256" key="5">
    <source>
        <dbReference type="ARBA" id="ARBA00022729"/>
    </source>
</evidence>
<evidence type="ECO:0000313" key="15">
    <source>
        <dbReference type="Proteomes" id="UP001501243"/>
    </source>
</evidence>
<evidence type="ECO:0000256" key="3">
    <source>
        <dbReference type="ARBA" id="ARBA00022452"/>
    </source>
</evidence>
<evidence type="ECO:0000259" key="12">
    <source>
        <dbReference type="Pfam" id="PF00593"/>
    </source>
</evidence>
<gene>
    <name evidence="14" type="ORF">GCM10023172_42870</name>
</gene>
<dbReference type="Gene3D" id="2.60.40.1120">
    <property type="entry name" value="Carboxypeptidase-like, regulatory domain"/>
    <property type="match status" value="1"/>
</dbReference>
<comment type="subcellular location">
    <subcellularLocation>
        <location evidence="1 10">Cell outer membrane</location>
        <topology evidence="1 10">Multi-pass membrane protein</topology>
    </subcellularLocation>
</comment>
<evidence type="ECO:0000256" key="2">
    <source>
        <dbReference type="ARBA" id="ARBA00022448"/>
    </source>
</evidence>
<keyword evidence="9 10" id="KW-0998">Cell outer membrane</keyword>
<keyword evidence="4 10" id="KW-0812">Transmembrane</keyword>
<dbReference type="Gene3D" id="2.170.130.10">
    <property type="entry name" value="TonB-dependent receptor, plug domain"/>
    <property type="match status" value="1"/>
</dbReference>
<dbReference type="PANTHER" id="PTHR30069:SF29">
    <property type="entry name" value="HEMOGLOBIN AND HEMOGLOBIN-HAPTOGLOBIN-BINDING PROTEIN 1-RELATED"/>
    <property type="match status" value="1"/>
</dbReference>
<sequence length="775" mass="84073">MPENRRAEAPAGQCPHLYSYSDAPRPTPPMKFLVFLALLLSSAGAAVAQSQLRVLVRDALTHTPLPGVTVAIPTLHTGAATDASGLATLPSVPNGSQQVVFSSLGYAPRTLSLTLPQFTTGPLLVELTASAAAIEEVVVTATRTNSRLEDQPERIEVLGEEEMREEGGIKPGNIASLLNDIAGTQVQPTSPTTGNADLRIQGLQGQYSQILRDGLPLYGGFAGSFGLLAVPPLDLRQVELLKGSNSTLYGGGAIAGLVNLVSKTPTLGTPQFTATLNQTTLRETNLNGFAAQRGQQWGYSFFGGLTRQQDVDVDGDGFVDVPRVHSLTVHPRLFYYPNAHSQLAVGYTGTFDERRGGDQTVLREGPDAAGGHVYFVTNTSQRHTVDAVYTNDSVAAGRLTLKGVVTRFSRAVQTNTVDFGADQTTYYTEASYLRPLGPQHTLVVGGNVNGERLITPASSATPLLSPYTYGTVGGFVQDDWHPTARFNVQAGFRLDHHNQYGTFPLPRLAVRYQLSEAFTARLNGGLGYRVPVPYVNSLDEREYPQIQPLQGLRAETSQGLNGDLNYQHVIPHFDDDGAPLILSLNQSFFYTRLQDPLVLPDGTAGNGLYQPGSGPLSWQNAAAPVVTKGLETYLRVRVDETELYLGYVYTDARRQYDPVNPHVELAARHKFAAVGTVEVSDNFGAGLEAAYTGQQYRSDGTTTPGYPIFAALLRYRLGPWTLVLNGENLLDYRQTRHERVVLPPYGNPVFRELWAPVEGRAINLSLNWRFGATGF</sequence>
<evidence type="ECO:0000256" key="6">
    <source>
        <dbReference type="ARBA" id="ARBA00023077"/>
    </source>
</evidence>
<name>A0ABP8QV01_9BACT</name>
<dbReference type="Pfam" id="PF13715">
    <property type="entry name" value="CarbopepD_reg_2"/>
    <property type="match status" value="1"/>
</dbReference>
<evidence type="ECO:0000256" key="8">
    <source>
        <dbReference type="ARBA" id="ARBA00023170"/>
    </source>
</evidence>
<evidence type="ECO:0000256" key="10">
    <source>
        <dbReference type="PROSITE-ProRule" id="PRU01360"/>
    </source>
</evidence>
<keyword evidence="7 10" id="KW-0472">Membrane</keyword>
<dbReference type="SUPFAM" id="SSF56935">
    <property type="entry name" value="Porins"/>
    <property type="match status" value="1"/>
</dbReference>
<dbReference type="InterPro" id="IPR036942">
    <property type="entry name" value="Beta-barrel_TonB_sf"/>
</dbReference>
<feature type="domain" description="TonB-dependent receptor-like beta-barrel" evidence="12">
    <location>
        <begin position="332"/>
        <end position="729"/>
    </location>
</feature>
<evidence type="ECO:0000259" key="13">
    <source>
        <dbReference type="Pfam" id="PF07715"/>
    </source>
</evidence>
<keyword evidence="5" id="KW-0732">Signal</keyword>
<comment type="caution">
    <text evidence="14">The sequence shown here is derived from an EMBL/GenBank/DDBJ whole genome shotgun (WGS) entry which is preliminary data.</text>
</comment>
<proteinExistence type="inferred from homology"/>
<dbReference type="InterPro" id="IPR008969">
    <property type="entry name" value="CarboxyPept-like_regulatory"/>
</dbReference>
<dbReference type="InterPro" id="IPR012910">
    <property type="entry name" value="Plug_dom"/>
</dbReference>
<keyword evidence="6 11" id="KW-0798">TonB box</keyword>
<dbReference type="PROSITE" id="PS52016">
    <property type="entry name" value="TONB_DEPENDENT_REC_3"/>
    <property type="match status" value="1"/>
</dbReference>
<dbReference type="Pfam" id="PF07715">
    <property type="entry name" value="Plug"/>
    <property type="match status" value="1"/>
</dbReference>
<evidence type="ECO:0000256" key="7">
    <source>
        <dbReference type="ARBA" id="ARBA00023136"/>
    </source>
</evidence>
<keyword evidence="8" id="KW-0675">Receptor</keyword>
<protein>
    <recommendedName>
        <fullName evidence="16">TonB-dependent receptor</fullName>
    </recommendedName>
</protein>
<evidence type="ECO:0000256" key="4">
    <source>
        <dbReference type="ARBA" id="ARBA00022692"/>
    </source>
</evidence>
<dbReference type="EMBL" id="BAABGQ010000016">
    <property type="protein sequence ID" value="GAA4509409.1"/>
    <property type="molecule type" value="Genomic_DNA"/>
</dbReference>
<dbReference type="Proteomes" id="UP001501243">
    <property type="component" value="Unassembled WGS sequence"/>
</dbReference>
<evidence type="ECO:0000256" key="1">
    <source>
        <dbReference type="ARBA" id="ARBA00004571"/>
    </source>
</evidence>
<keyword evidence="2 10" id="KW-0813">Transport</keyword>
<accession>A0ABP8QV01</accession>
<evidence type="ECO:0000313" key="14">
    <source>
        <dbReference type="EMBL" id="GAA4509409.1"/>
    </source>
</evidence>
<evidence type="ECO:0000256" key="9">
    <source>
        <dbReference type="ARBA" id="ARBA00023237"/>
    </source>
</evidence>
<keyword evidence="3 10" id="KW-1134">Transmembrane beta strand</keyword>
<dbReference type="Pfam" id="PF00593">
    <property type="entry name" value="TonB_dep_Rec_b-barrel"/>
    <property type="match status" value="1"/>
</dbReference>
<dbReference type="InterPro" id="IPR039426">
    <property type="entry name" value="TonB-dep_rcpt-like"/>
</dbReference>
<dbReference type="Gene3D" id="2.40.170.20">
    <property type="entry name" value="TonB-dependent receptor, beta-barrel domain"/>
    <property type="match status" value="1"/>
</dbReference>
<evidence type="ECO:0000256" key="11">
    <source>
        <dbReference type="RuleBase" id="RU003357"/>
    </source>
</evidence>
<reference evidence="15" key="1">
    <citation type="journal article" date="2019" name="Int. J. Syst. Evol. Microbiol.">
        <title>The Global Catalogue of Microorganisms (GCM) 10K type strain sequencing project: providing services to taxonomists for standard genome sequencing and annotation.</title>
        <authorList>
            <consortium name="The Broad Institute Genomics Platform"/>
            <consortium name="The Broad Institute Genome Sequencing Center for Infectious Disease"/>
            <person name="Wu L."/>
            <person name="Ma J."/>
        </authorList>
    </citation>
    <scope>NUCLEOTIDE SEQUENCE [LARGE SCALE GENOMIC DNA]</scope>
    <source>
        <strain evidence="15">JCM 17841</strain>
    </source>
</reference>
<dbReference type="InterPro" id="IPR000531">
    <property type="entry name" value="Beta-barrel_TonB"/>
</dbReference>
<comment type="similarity">
    <text evidence="10 11">Belongs to the TonB-dependent receptor family.</text>
</comment>
<feature type="domain" description="TonB-dependent receptor plug" evidence="13">
    <location>
        <begin position="148"/>
        <end position="256"/>
    </location>
</feature>
<dbReference type="InterPro" id="IPR037066">
    <property type="entry name" value="Plug_dom_sf"/>
</dbReference>
<dbReference type="SUPFAM" id="SSF49464">
    <property type="entry name" value="Carboxypeptidase regulatory domain-like"/>
    <property type="match status" value="1"/>
</dbReference>